<name>A0A1L9RQ22_ASPWE</name>
<reference evidence="2" key="1">
    <citation type="journal article" date="2017" name="Genome Biol.">
        <title>Comparative genomics reveals high biological diversity and specific adaptations in the industrially and medically important fungal genus Aspergillus.</title>
        <authorList>
            <person name="de Vries R.P."/>
            <person name="Riley R."/>
            <person name="Wiebenga A."/>
            <person name="Aguilar-Osorio G."/>
            <person name="Amillis S."/>
            <person name="Uchima C.A."/>
            <person name="Anderluh G."/>
            <person name="Asadollahi M."/>
            <person name="Askin M."/>
            <person name="Barry K."/>
            <person name="Battaglia E."/>
            <person name="Bayram O."/>
            <person name="Benocci T."/>
            <person name="Braus-Stromeyer S.A."/>
            <person name="Caldana C."/>
            <person name="Canovas D."/>
            <person name="Cerqueira G.C."/>
            <person name="Chen F."/>
            <person name="Chen W."/>
            <person name="Choi C."/>
            <person name="Clum A."/>
            <person name="Dos Santos R.A."/>
            <person name="Damasio A.R."/>
            <person name="Diallinas G."/>
            <person name="Emri T."/>
            <person name="Fekete E."/>
            <person name="Flipphi M."/>
            <person name="Freyberg S."/>
            <person name="Gallo A."/>
            <person name="Gournas C."/>
            <person name="Habgood R."/>
            <person name="Hainaut M."/>
            <person name="Harispe M.L."/>
            <person name="Henrissat B."/>
            <person name="Hilden K.S."/>
            <person name="Hope R."/>
            <person name="Hossain A."/>
            <person name="Karabika E."/>
            <person name="Karaffa L."/>
            <person name="Karanyi Z."/>
            <person name="Krasevec N."/>
            <person name="Kuo A."/>
            <person name="Kusch H."/>
            <person name="LaButti K."/>
            <person name="Lagendijk E.L."/>
            <person name="Lapidus A."/>
            <person name="Levasseur A."/>
            <person name="Lindquist E."/>
            <person name="Lipzen A."/>
            <person name="Logrieco A.F."/>
            <person name="MacCabe A."/>
            <person name="Maekelae M.R."/>
            <person name="Malavazi I."/>
            <person name="Melin P."/>
            <person name="Meyer V."/>
            <person name="Mielnichuk N."/>
            <person name="Miskei M."/>
            <person name="Molnar A.P."/>
            <person name="Mule G."/>
            <person name="Ngan C.Y."/>
            <person name="Orejas M."/>
            <person name="Orosz E."/>
            <person name="Ouedraogo J.P."/>
            <person name="Overkamp K.M."/>
            <person name="Park H.-S."/>
            <person name="Perrone G."/>
            <person name="Piumi F."/>
            <person name="Punt P.J."/>
            <person name="Ram A.F."/>
            <person name="Ramon A."/>
            <person name="Rauscher S."/>
            <person name="Record E."/>
            <person name="Riano-Pachon D.M."/>
            <person name="Robert V."/>
            <person name="Roehrig J."/>
            <person name="Ruller R."/>
            <person name="Salamov A."/>
            <person name="Salih N.S."/>
            <person name="Samson R.A."/>
            <person name="Sandor E."/>
            <person name="Sanguinetti M."/>
            <person name="Schuetze T."/>
            <person name="Sepcic K."/>
            <person name="Shelest E."/>
            <person name="Sherlock G."/>
            <person name="Sophianopoulou V."/>
            <person name="Squina F.M."/>
            <person name="Sun H."/>
            <person name="Susca A."/>
            <person name="Todd R.B."/>
            <person name="Tsang A."/>
            <person name="Unkles S.E."/>
            <person name="van de Wiele N."/>
            <person name="van Rossen-Uffink D."/>
            <person name="Oliveira J.V."/>
            <person name="Vesth T.C."/>
            <person name="Visser J."/>
            <person name="Yu J.-H."/>
            <person name="Zhou M."/>
            <person name="Andersen M.R."/>
            <person name="Archer D.B."/>
            <person name="Baker S.E."/>
            <person name="Benoit I."/>
            <person name="Brakhage A.A."/>
            <person name="Braus G.H."/>
            <person name="Fischer R."/>
            <person name="Frisvad J.C."/>
            <person name="Goldman G.H."/>
            <person name="Houbraken J."/>
            <person name="Oakley B."/>
            <person name="Pocsi I."/>
            <person name="Scazzocchio C."/>
            <person name="Seiboth B."/>
            <person name="vanKuyk P.A."/>
            <person name="Wortman J."/>
            <person name="Dyer P.S."/>
            <person name="Grigoriev I.V."/>
        </authorList>
    </citation>
    <scope>NUCLEOTIDE SEQUENCE [LARGE SCALE GENOMIC DNA]</scope>
    <source>
        <strain evidence="2">DTO 134E9</strain>
    </source>
</reference>
<dbReference type="AlphaFoldDB" id="A0A1L9RQ22"/>
<proteinExistence type="predicted"/>
<evidence type="ECO:0000313" key="2">
    <source>
        <dbReference type="Proteomes" id="UP000184383"/>
    </source>
</evidence>
<dbReference type="RefSeq" id="XP_040690736.1">
    <property type="nucleotide sequence ID" value="XM_040836114.1"/>
</dbReference>
<dbReference type="VEuPathDB" id="FungiDB:ASPWEDRAFT_438125"/>
<gene>
    <name evidence="1" type="ORF">ASPWEDRAFT_438125</name>
</gene>
<dbReference type="Proteomes" id="UP000184383">
    <property type="component" value="Unassembled WGS sequence"/>
</dbReference>
<protein>
    <submittedName>
        <fullName evidence="1">Uncharacterized protein</fullName>
    </submittedName>
</protein>
<dbReference type="EMBL" id="KV878211">
    <property type="protein sequence ID" value="OJJ37060.1"/>
    <property type="molecule type" value="Genomic_DNA"/>
</dbReference>
<sequence>MNMDDHPRTSRMTSAASIRTLSSASSIRLLSFRNHRGSLYLVQSAYLDLYPPCLGYPIQLHGDRGRVELPRVDG</sequence>
<dbReference type="GeneID" id="63751962"/>
<organism evidence="1 2">
    <name type="scientific">Aspergillus wentii DTO 134E9</name>
    <dbReference type="NCBI Taxonomy" id="1073089"/>
    <lineage>
        <taxon>Eukaryota</taxon>
        <taxon>Fungi</taxon>
        <taxon>Dikarya</taxon>
        <taxon>Ascomycota</taxon>
        <taxon>Pezizomycotina</taxon>
        <taxon>Eurotiomycetes</taxon>
        <taxon>Eurotiomycetidae</taxon>
        <taxon>Eurotiales</taxon>
        <taxon>Aspergillaceae</taxon>
        <taxon>Aspergillus</taxon>
        <taxon>Aspergillus subgen. Cremei</taxon>
    </lineage>
</organism>
<evidence type="ECO:0000313" key="1">
    <source>
        <dbReference type="EMBL" id="OJJ37060.1"/>
    </source>
</evidence>
<keyword evidence="2" id="KW-1185">Reference proteome</keyword>
<accession>A0A1L9RQ22</accession>